<feature type="region of interest" description="Disordered" evidence="1">
    <location>
        <begin position="556"/>
        <end position="576"/>
    </location>
</feature>
<gene>
    <name evidence="3" type="ORF">I7I52_07346</name>
</gene>
<accession>A0A8H7YIH7</accession>
<feature type="compositionally biased region" description="Low complexity" evidence="1">
    <location>
        <begin position="207"/>
        <end position="233"/>
    </location>
</feature>
<dbReference type="EMBL" id="JAEVHI010000005">
    <property type="protein sequence ID" value="KAG5290352.1"/>
    <property type="molecule type" value="Genomic_DNA"/>
</dbReference>
<dbReference type="Proteomes" id="UP000670092">
    <property type="component" value="Unassembled WGS sequence"/>
</dbReference>
<feature type="region of interest" description="Disordered" evidence="1">
    <location>
        <begin position="489"/>
        <end position="521"/>
    </location>
</feature>
<comment type="caution">
    <text evidence="3">The sequence shown here is derived from an EMBL/GenBank/DDBJ whole genome shotgun (WGS) entry which is preliminary data.</text>
</comment>
<feature type="region of interest" description="Disordered" evidence="1">
    <location>
        <begin position="202"/>
        <end position="260"/>
    </location>
</feature>
<evidence type="ECO:0000313" key="4">
    <source>
        <dbReference type="Proteomes" id="UP000670092"/>
    </source>
</evidence>
<keyword evidence="2" id="KW-1133">Transmembrane helix</keyword>
<organism evidence="3 4">
    <name type="scientific">Ajellomyces capsulatus</name>
    <name type="common">Darling's disease fungus</name>
    <name type="synonym">Histoplasma capsulatum</name>
    <dbReference type="NCBI Taxonomy" id="5037"/>
    <lineage>
        <taxon>Eukaryota</taxon>
        <taxon>Fungi</taxon>
        <taxon>Dikarya</taxon>
        <taxon>Ascomycota</taxon>
        <taxon>Pezizomycotina</taxon>
        <taxon>Eurotiomycetes</taxon>
        <taxon>Eurotiomycetidae</taxon>
        <taxon>Onygenales</taxon>
        <taxon>Ajellomycetaceae</taxon>
        <taxon>Histoplasma</taxon>
    </lineage>
</organism>
<feature type="transmembrane region" description="Helical" evidence="2">
    <location>
        <begin position="650"/>
        <end position="672"/>
    </location>
</feature>
<reference evidence="3 4" key="1">
    <citation type="submission" date="2021-01" db="EMBL/GenBank/DDBJ databases">
        <title>Chromosome-level genome assembly of a human fungal pathogen reveals clustering of transcriptionally co-regulated genes.</title>
        <authorList>
            <person name="Voorhies M."/>
            <person name="Cohen S."/>
            <person name="Shea T.P."/>
            <person name="Petrus S."/>
            <person name="Munoz J.F."/>
            <person name="Poplawski S."/>
            <person name="Goldman W.E."/>
            <person name="Michael T."/>
            <person name="Cuomo C.A."/>
            <person name="Sil A."/>
            <person name="Beyhan S."/>
        </authorList>
    </citation>
    <scope>NUCLEOTIDE SEQUENCE [LARGE SCALE GENOMIC DNA]</scope>
    <source>
        <strain evidence="3 4">G184AR</strain>
    </source>
</reference>
<dbReference type="AlphaFoldDB" id="A0A8H7YIH7"/>
<name>A0A8H7YIH7_AJECA</name>
<proteinExistence type="predicted"/>
<dbReference type="OrthoDB" id="4346289at2759"/>
<feature type="compositionally biased region" description="Polar residues" evidence="1">
    <location>
        <begin position="560"/>
        <end position="576"/>
    </location>
</feature>
<keyword evidence="2" id="KW-0472">Membrane</keyword>
<evidence type="ECO:0000256" key="1">
    <source>
        <dbReference type="SAM" id="MobiDB-lite"/>
    </source>
</evidence>
<dbReference type="VEuPathDB" id="FungiDB:I7I52_07346"/>
<evidence type="ECO:0000256" key="2">
    <source>
        <dbReference type="SAM" id="Phobius"/>
    </source>
</evidence>
<protein>
    <submittedName>
        <fullName evidence="3">Uncharacterized protein</fullName>
    </submittedName>
</protein>
<sequence>MSTSFHYQSTCVEEDSAYLELTLPNVVADDFSFAPQSNTYPAANCGPIDLSKLDESISFDNVLWDHFNPDLLGSTTESSIHPSTSLLNDIWSTDFNSLPDPSSICFDTPQMGYASPTFFSADADTNSIDRTPPSPDSDDSVQRLNWVRSTLKDLALARAAKDTRPVSQKTKQMDASIELYLQLQNDLSSGFQEECAPAAQSMVWQPSSTTTSDSSFDNNSLSLTGSPGSSTGNVPELSPASITRVGSASAGPSRPTPLPASGGVQMVLDMNLNETTSLPRKHRPKTQEERQRYIAVRRQGACEWHRKQRKRCTCVDKTNSTLTTAKRKKLMKHIQTSQQHCSSAVTPASAGDRWRRTNVRPCSGPLKSSPTPQACVIPNSTWRCDGGLSCTDPECLECCGNEEPITQRLQVVVQSSLDCQRHKPYINRGTLELIEWQPWGEPSGDHRRYTLLPPVRESLEPASQTQRAIRSRLQTTTGVPGSVRAAQDLDIHTIASPGRAYSSRDPQSSRDNLGDRPTWPHPANINITFTHASTRDSRPNSHLLVRCSDKLGIDVGTIPTDGQRSTRSPHAQIDNQPWEPTTRAVLEIMVRLMSGTILRLATCPSSIFSRSSASWQPSASSGKWEIQHAIRNRKPSHPEAGEPSTAITCLLMILGFSFVSPTLSIVASIFLYRATRCSPSSSNLAHARQIISRKSPAVPDHRIARTHCAVK</sequence>
<evidence type="ECO:0000313" key="3">
    <source>
        <dbReference type="EMBL" id="KAG5290352.1"/>
    </source>
</evidence>
<keyword evidence="2" id="KW-0812">Transmembrane</keyword>